<evidence type="ECO:0000256" key="14">
    <source>
        <dbReference type="ARBA" id="ARBA00049744"/>
    </source>
</evidence>
<dbReference type="Pfam" id="PF00732">
    <property type="entry name" value="GMC_oxred_N"/>
    <property type="match status" value="1"/>
</dbReference>
<evidence type="ECO:0000256" key="7">
    <source>
        <dbReference type="ARBA" id="ARBA00023098"/>
    </source>
</evidence>
<evidence type="ECO:0000256" key="8">
    <source>
        <dbReference type="ARBA" id="ARBA00023166"/>
    </source>
</evidence>
<keyword evidence="19" id="KW-1185">Reference proteome</keyword>
<evidence type="ECO:0000259" key="16">
    <source>
        <dbReference type="Pfam" id="PF00732"/>
    </source>
</evidence>
<dbReference type="InterPro" id="IPR052542">
    <property type="entry name" value="Cholesterol_Oxidase"/>
</dbReference>
<accession>A0ABY5DTY7</accession>
<keyword evidence="7" id="KW-0443">Lipid metabolism</keyword>
<dbReference type="EC" id="5.3.3.1" evidence="11"/>
<evidence type="ECO:0000256" key="5">
    <source>
        <dbReference type="ARBA" id="ARBA00022827"/>
    </source>
</evidence>
<protein>
    <recommendedName>
        <fullName evidence="14">Cholesterol oxidase</fullName>
        <ecNumber evidence="13">1.1.3.6</ecNumber>
        <ecNumber evidence="11">5.3.3.1</ecNumber>
    </recommendedName>
    <alternativeName>
        <fullName evidence="15">Cholesterol isomerase</fullName>
    </alternativeName>
</protein>
<evidence type="ECO:0000256" key="12">
    <source>
        <dbReference type="ARBA" id="ARBA00049645"/>
    </source>
</evidence>
<feature type="domain" description="Glucose-methanol-choline oxidoreductase N-terminal" evidence="16">
    <location>
        <begin position="12"/>
        <end position="108"/>
    </location>
</feature>
<evidence type="ECO:0000313" key="18">
    <source>
        <dbReference type="EMBL" id="UTI64277.1"/>
    </source>
</evidence>
<keyword evidence="5" id="KW-0274">FAD</keyword>
<dbReference type="InterPro" id="IPR000172">
    <property type="entry name" value="GMC_OxRdtase_N"/>
</dbReference>
<dbReference type="Pfam" id="PF05199">
    <property type="entry name" value="GMC_oxred_C"/>
    <property type="match status" value="1"/>
</dbReference>
<dbReference type="InterPro" id="IPR007867">
    <property type="entry name" value="GMC_OxRtase_C"/>
</dbReference>
<evidence type="ECO:0000256" key="2">
    <source>
        <dbReference type="ARBA" id="ARBA00010790"/>
    </source>
</evidence>
<feature type="domain" description="Glucose-methanol-choline oxidoreductase C-terminal" evidence="17">
    <location>
        <begin position="278"/>
        <end position="346"/>
    </location>
</feature>
<comment type="similarity">
    <text evidence="2">Belongs to the GMC oxidoreductase family.</text>
</comment>
<dbReference type="PANTHER" id="PTHR47470:SF1">
    <property type="entry name" value="FAD-DEPENDENT OXIDOREDUCTASE 2 FAD BINDING DOMAIN-CONTAINING PROTEIN"/>
    <property type="match status" value="1"/>
</dbReference>
<evidence type="ECO:0000256" key="1">
    <source>
        <dbReference type="ARBA" id="ARBA00001974"/>
    </source>
</evidence>
<evidence type="ECO:0000256" key="9">
    <source>
        <dbReference type="ARBA" id="ARBA00023221"/>
    </source>
</evidence>
<keyword evidence="9" id="KW-0753">Steroid metabolism</keyword>
<dbReference type="PANTHER" id="PTHR47470">
    <property type="entry name" value="CHOLESTEROL OXIDASE"/>
    <property type="match status" value="1"/>
</dbReference>
<evidence type="ECO:0000256" key="6">
    <source>
        <dbReference type="ARBA" id="ARBA00023002"/>
    </source>
</evidence>
<keyword evidence="4" id="KW-0285">Flavoprotein</keyword>
<comment type="pathway">
    <text evidence="12">Steroid metabolism; cholesterol degradation.</text>
</comment>
<name>A0ABY5DTY7_9ACTN</name>
<dbReference type="EC" id="1.1.3.6" evidence="13"/>
<evidence type="ECO:0000256" key="3">
    <source>
        <dbReference type="ARBA" id="ARBA00022548"/>
    </source>
</evidence>
<evidence type="ECO:0000256" key="13">
    <source>
        <dbReference type="ARBA" id="ARBA00049723"/>
    </source>
</evidence>
<gene>
    <name evidence="18" type="ORF">NBH00_23420</name>
</gene>
<comment type="cofactor">
    <cofactor evidence="1">
        <name>FAD</name>
        <dbReference type="ChEBI" id="CHEBI:57692"/>
    </cofactor>
</comment>
<dbReference type="Gene3D" id="3.50.50.60">
    <property type="entry name" value="FAD/NAD(P)-binding domain"/>
    <property type="match status" value="2"/>
</dbReference>
<evidence type="ECO:0000256" key="4">
    <source>
        <dbReference type="ARBA" id="ARBA00022630"/>
    </source>
</evidence>
<reference evidence="18 19" key="1">
    <citation type="submission" date="2022-06" db="EMBL/GenBank/DDBJ databases">
        <title>Paraconexibacter antarcticus.</title>
        <authorList>
            <person name="Kim C.S."/>
        </authorList>
    </citation>
    <scope>NUCLEOTIDE SEQUENCE [LARGE SCALE GENOMIC DNA]</scope>
    <source>
        <strain evidence="18 19">02-257</strain>
    </source>
</reference>
<keyword evidence="3" id="KW-0153">Cholesterol metabolism</keyword>
<dbReference type="EMBL" id="CP098502">
    <property type="protein sequence ID" value="UTI64277.1"/>
    <property type="molecule type" value="Genomic_DNA"/>
</dbReference>
<proteinExistence type="inferred from homology"/>
<keyword evidence="8" id="KW-1207">Sterol metabolism</keyword>
<dbReference type="Proteomes" id="UP001056035">
    <property type="component" value="Chromosome"/>
</dbReference>
<evidence type="ECO:0000256" key="15">
    <source>
        <dbReference type="ARBA" id="ARBA00049778"/>
    </source>
</evidence>
<dbReference type="InterPro" id="IPR036188">
    <property type="entry name" value="FAD/NAD-bd_sf"/>
</dbReference>
<keyword evidence="6" id="KW-0560">Oxidoreductase</keyword>
<evidence type="ECO:0000259" key="17">
    <source>
        <dbReference type="Pfam" id="PF05199"/>
    </source>
</evidence>
<dbReference type="SUPFAM" id="SSF51905">
    <property type="entry name" value="FAD/NAD(P)-binding domain"/>
    <property type="match status" value="1"/>
</dbReference>
<dbReference type="RefSeq" id="WP_254570987.1">
    <property type="nucleotide sequence ID" value="NZ_CP098502.1"/>
</dbReference>
<evidence type="ECO:0000313" key="19">
    <source>
        <dbReference type="Proteomes" id="UP001056035"/>
    </source>
</evidence>
<evidence type="ECO:0000256" key="10">
    <source>
        <dbReference type="ARBA" id="ARBA00023235"/>
    </source>
</evidence>
<organism evidence="18 19">
    <name type="scientific">Paraconexibacter antarcticus</name>
    <dbReference type="NCBI Taxonomy" id="2949664"/>
    <lineage>
        <taxon>Bacteria</taxon>
        <taxon>Bacillati</taxon>
        <taxon>Actinomycetota</taxon>
        <taxon>Thermoleophilia</taxon>
        <taxon>Solirubrobacterales</taxon>
        <taxon>Paraconexibacteraceae</taxon>
        <taxon>Paraconexibacter</taxon>
    </lineage>
</organism>
<keyword evidence="10" id="KW-0413">Isomerase</keyword>
<sequence length="370" mass="39590">MPDPFFGGEGPDRTGCMRCGQCMIGCRFGAKNTLVKNYLYFAEKLGVRITPERTVTDIRPIGPADGSGGYRVTHERTGAWLRRDRQTTTAKGVVLAAGALGTNKLLATCRLRGSLPRISDRLGHLVRTNSESILAVTTPDDTRDFSRGVAITSSIYPDPDTHIEPVTYGKGADSQSLLYTLMTEAGKRGTQPVALLQNLARHPVQALRATRVRKFSQRTMILLVMQSLDNSMRLKVKRRWPNGNVVLTTEQDAANPNPDKIPAAYRAAEWIQARTGGTAQAIVTEALLSIPTTAHILGGAVVGATPQTGVVDEHHRAFGYENLLVCDGSAVPANVGANPSLTITAMTERAMTFVPDAGGTAAQLGVTAAA</sequence>
<evidence type="ECO:0000256" key="11">
    <source>
        <dbReference type="ARBA" id="ARBA00038856"/>
    </source>
</evidence>